<evidence type="ECO:0000313" key="3">
    <source>
        <dbReference type="RefSeq" id="XP_022248773.1"/>
    </source>
</evidence>
<evidence type="ECO:0000313" key="2">
    <source>
        <dbReference type="Proteomes" id="UP000694941"/>
    </source>
</evidence>
<feature type="domain" description="Mos1 transposase HTH" evidence="1">
    <location>
        <begin position="1"/>
        <end position="42"/>
    </location>
</feature>
<sequence>MFYEFHKGNKAAEATKNICRVYKDVLSVRKCQWWFRKLKSGDFDLSDCHRSGRPVELDSNLLRTEVETDARQTIQQLSEKLISSWSSVQEHLKEIGNVNKQRVSFPHKFSDDNKVQLINICNSLITRHEKEPFLHQIVTGDEKLILYVNTKCKNRWLSPDLNPIPTDKPDSLVVPLVEQSRDNSF</sequence>
<dbReference type="InterPro" id="IPR036397">
    <property type="entry name" value="RNaseH_sf"/>
</dbReference>
<dbReference type="InterPro" id="IPR052709">
    <property type="entry name" value="Transposase-MT_Hybrid"/>
</dbReference>
<keyword evidence="2" id="KW-1185">Reference proteome</keyword>
<reference evidence="3" key="1">
    <citation type="submission" date="2025-08" db="UniProtKB">
        <authorList>
            <consortium name="RefSeq"/>
        </authorList>
    </citation>
    <scope>IDENTIFICATION</scope>
    <source>
        <tissue evidence="3">Muscle</tissue>
    </source>
</reference>
<gene>
    <name evidence="3" type="primary">LOC111087203</name>
</gene>
<dbReference type="PANTHER" id="PTHR46060">
    <property type="entry name" value="MARINER MOS1 TRANSPOSASE-LIKE PROTEIN"/>
    <property type="match status" value="1"/>
</dbReference>
<dbReference type="Pfam" id="PF17906">
    <property type="entry name" value="HTH_48"/>
    <property type="match status" value="1"/>
</dbReference>
<accession>A0ABM1SYR7</accession>
<protein>
    <submittedName>
        <fullName evidence="3">Histone-lysine N-methyltransferase SETMAR-like</fullName>
    </submittedName>
</protein>
<dbReference type="Gene3D" id="1.10.10.1450">
    <property type="match status" value="1"/>
</dbReference>
<dbReference type="Proteomes" id="UP000694941">
    <property type="component" value="Unplaced"/>
</dbReference>
<evidence type="ECO:0000259" key="1">
    <source>
        <dbReference type="Pfam" id="PF17906"/>
    </source>
</evidence>
<dbReference type="Gene3D" id="3.30.420.10">
    <property type="entry name" value="Ribonuclease H-like superfamily/Ribonuclease H"/>
    <property type="match status" value="1"/>
</dbReference>
<dbReference type="RefSeq" id="XP_022248773.1">
    <property type="nucleotide sequence ID" value="XM_022393065.1"/>
</dbReference>
<dbReference type="InterPro" id="IPR041426">
    <property type="entry name" value="Mos1_HTH"/>
</dbReference>
<organism evidence="2 3">
    <name type="scientific">Limulus polyphemus</name>
    <name type="common">Atlantic horseshoe crab</name>
    <dbReference type="NCBI Taxonomy" id="6850"/>
    <lineage>
        <taxon>Eukaryota</taxon>
        <taxon>Metazoa</taxon>
        <taxon>Ecdysozoa</taxon>
        <taxon>Arthropoda</taxon>
        <taxon>Chelicerata</taxon>
        <taxon>Merostomata</taxon>
        <taxon>Xiphosura</taxon>
        <taxon>Limulidae</taxon>
        <taxon>Limulus</taxon>
    </lineage>
</organism>
<proteinExistence type="predicted"/>
<name>A0ABM1SYR7_LIMPO</name>
<dbReference type="GeneID" id="111087203"/>
<dbReference type="PANTHER" id="PTHR46060:SF2">
    <property type="entry name" value="HISTONE-LYSINE N-METHYLTRANSFERASE SETMAR"/>
    <property type="match status" value="1"/>
</dbReference>